<keyword evidence="4" id="KW-1185">Reference proteome</keyword>
<organism evidence="2 3">
    <name type="scientific">Roseibaca calidilacus</name>
    <dbReference type="NCBI Taxonomy" id="1666912"/>
    <lineage>
        <taxon>Bacteria</taxon>
        <taxon>Pseudomonadati</taxon>
        <taxon>Pseudomonadota</taxon>
        <taxon>Alphaproteobacteria</taxon>
        <taxon>Rhodobacterales</taxon>
        <taxon>Paracoccaceae</taxon>
        <taxon>Roseinatronobacter</taxon>
    </lineage>
</organism>
<evidence type="ECO:0000313" key="1">
    <source>
        <dbReference type="EMBL" id="CUX82047.1"/>
    </source>
</evidence>
<dbReference type="Pfam" id="PF02561">
    <property type="entry name" value="FliS"/>
    <property type="match status" value="1"/>
</dbReference>
<dbReference type="Gene3D" id="1.20.120.340">
    <property type="entry name" value="Flagellar protein FliS"/>
    <property type="match status" value="1"/>
</dbReference>
<dbReference type="InterPro" id="IPR036584">
    <property type="entry name" value="FliS_sf"/>
</dbReference>
<proteinExistence type="predicted"/>
<evidence type="ECO:0000313" key="4">
    <source>
        <dbReference type="Proteomes" id="UP000182045"/>
    </source>
</evidence>
<keyword evidence="2" id="KW-0969">Cilium</keyword>
<protein>
    <submittedName>
        <fullName evidence="2">Flagellar export chaperone FliS</fullName>
    </submittedName>
    <submittedName>
        <fullName evidence="1">Flagellar protein FliS</fullName>
    </submittedName>
</protein>
<name>A0A0P7W6E4_9RHOB</name>
<reference evidence="2 3" key="1">
    <citation type="submission" date="2015-09" db="EMBL/GenBank/DDBJ databases">
        <title>Identification and resolution of microdiversity through metagenomic sequencing of parallel consortia.</title>
        <authorList>
            <person name="Nelson W.C."/>
            <person name="Romine M.F."/>
            <person name="Lindemann S.R."/>
        </authorList>
    </citation>
    <scope>NUCLEOTIDE SEQUENCE [LARGE SCALE GENOMIC DNA]</scope>
    <source>
        <strain evidence="2">HL-91</strain>
    </source>
</reference>
<sequence length="127" mass="13921">MNLQLARQHYSRLAKSDPVVPDDSHAIVALVMGELHGALDKLCIASANGTALPPDSMVKAMSALFILQSSLDMDGNSQIATSLFQVYEYCRQQVTAAFRKEAGHAEGLVKARDFIASLKQAWNQMER</sequence>
<dbReference type="AlphaFoldDB" id="A0A0P7W6E4"/>
<reference evidence="1 4" key="2">
    <citation type="submission" date="2016-01" db="EMBL/GenBank/DDBJ databases">
        <authorList>
            <person name="Varghese N."/>
        </authorList>
    </citation>
    <scope>NUCLEOTIDE SEQUENCE [LARGE SCALE GENOMIC DNA]</scope>
    <source>
        <strain evidence="1 4">HL-91</strain>
    </source>
</reference>
<dbReference type="STRING" id="1666912.Ga0058931_2134"/>
<keyword evidence="2" id="KW-0966">Cell projection</keyword>
<dbReference type="EMBL" id="LJSG01000002">
    <property type="protein sequence ID" value="KPP95586.1"/>
    <property type="molecule type" value="Genomic_DNA"/>
</dbReference>
<dbReference type="Proteomes" id="UP000182045">
    <property type="component" value="Unassembled WGS sequence"/>
</dbReference>
<comment type="caution">
    <text evidence="2">The sequence shown here is derived from an EMBL/GenBank/DDBJ whole genome shotgun (WGS) entry which is preliminary data.</text>
</comment>
<dbReference type="RefSeq" id="WP_072246317.1">
    <property type="nucleotide sequence ID" value="NZ_FBYC01000004.1"/>
</dbReference>
<keyword evidence="2" id="KW-0282">Flagellum</keyword>
<evidence type="ECO:0000313" key="3">
    <source>
        <dbReference type="Proteomes" id="UP000050413"/>
    </source>
</evidence>
<dbReference type="EMBL" id="FBYC01000004">
    <property type="protein sequence ID" value="CUX82047.1"/>
    <property type="molecule type" value="Genomic_DNA"/>
</dbReference>
<dbReference type="GO" id="GO:0044780">
    <property type="term" value="P:bacterial-type flagellum assembly"/>
    <property type="evidence" value="ECO:0007669"/>
    <property type="project" value="InterPro"/>
</dbReference>
<dbReference type="Proteomes" id="UP000050413">
    <property type="component" value="Unassembled WGS sequence"/>
</dbReference>
<dbReference type="OrthoDB" id="7355300at2"/>
<accession>A0A0P7W6E4</accession>
<evidence type="ECO:0000313" key="2">
    <source>
        <dbReference type="EMBL" id="KPP95586.1"/>
    </source>
</evidence>
<dbReference type="InterPro" id="IPR003713">
    <property type="entry name" value="FliS"/>
</dbReference>
<dbReference type="SUPFAM" id="SSF101116">
    <property type="entry name" value="Flagellar export chaperone FliS"/>
    <property type="match status" value="1"/>
</dbReference>
<gene>
    <name evidence="2" type="primary">fliS</name>
    <name evidence="1" type="ORF">Ga0058931_2134</name>
    <name evidence="2" type="ORF">HLUCCA05_02695</name>
</gene>